<reference evidence="14" key="1">
    <citation type="journal article" date="2015" name="Nature">
        <title>Complex archaea that bridge the gap between prokaryotes and eukaryotes.</title>
        <authorList>
            <person name="Spang A."/>
            <person name="Saw J.H."/>
            <person name="Jorgensen S.L."/>
            <person name="Zaremba-Niedzwiedzka K."/>
            <person name="Martijn J."/>
            <person name="Lind A.E."/>
            <person name="van Eijk R."/>
            <person name="Schleper C."/>
            <person name="Guy L."/>
            <person name="Ettema T.J."/>
        </authorList>
    </citation>
    <scope>NUCLEOTIDE SEQUENCE</scope>
</reference>
<gene>
    <name evidence="14" type="ORF">LCGC14_1705350</name>
</gene>
<evidence type="ECO:0000256" key="11">
    <source>
        <dbReference type="ARBA" id="ARBA00023052"/>
    </source>
</evidence>
<dbReference type="InterPro" id="IPR033248">
    <property type="entry name" value="Transketolase_C"/>
</dbReference>
<evidence type="ECO:0000256" key="5">
    <source>
        <dbReference type="ARBA" id="ARBA00011738"/>
    </source>
</evidence>
<dbReference type="HAMAP" id="MF_00315">
    <property type="entry name" value="DXP_synth"/>
    <property type="match status" value="1"/>
</dbReference>
<dbReference type="SUPFAM" id="SSF52922">
    <property type="entry name" value="TK C-terminal domain-like"/>
    <property type="match status" value="1"/>
</dbReference>
<protein>
    <recommendedName>
        <fullName evidence="6">1-deoxy-D-xylulose-5-phosphate synthase</fullName>
        <ecNumber evidence="6">2.2.1.7</ecNumber>
    </recommendedName>
</protein>
<dbReference type="InterPro" id="IPR009014">
    <property type="entry name" value="Transketo_C/PFOR_II"/>
</dbReference>
<proteinExistence type="inferred from homology"/>
<keyword evidence="8" id="KW-0479">Metal-binding</keyword>
<accession>A0A0F9HHD0</accession>
<comment type="cofactor">
    <cofactor evidence="2">
        <name>thiamine diphosphate</name>
        <dbReference type="ChEBI" id="CHEBI:58937"/>
    </cofactor>
</comment>
<dbReference type="GO" id="GO:0046872">
    <property type="term" value="F:metal ion binding"/>
    <property type="evidence" value="ECO:0007669"/>
    <property type="project" value="UniProtKB-KW"/>
</dbReference>
<dbReference type="NCBIfam" id="NF003933">
    <property type="entry name" value="PRK05444.2-2"/>
    <property type="match status" value="1"/>
</dbReference>
<dbReference type="InterPro" id="IPR049557">
    <property type="entry name" value="Transketolase_CS"/>
</dbReference>
<sequence>MNILETINCPDDLKKLSPEELSVLAQEMRDLMIETVLANGGHLASNLGVVELTIALHQLFHSPTDRIIFDTSHQCYAHKMLTGRARDFRSIRTRGGYSGFYEPSESPHDVTVMGHAGCGPSLALGLAVGETLKGGSGYTVCVIGDGALTAGLAYEGLSNIIQQAPRNLMVILNDNGMSISENVGWMAQWRKRWLPHLRDQLELDADFQSLESLTEALAPKVPLGPLVLSLGRGIKNVIGKAITPELGHFWEEMGFTYLGPVDGHNIEELEDTLARARRYSDRVPLVHVLTQKGRGYTPAEGNPVQYHQPSSPKAGAGLTYSQAFADTLGLLMAQDQRIVAISAAMLDGTGLAALKTRFPNRVFDVGICEQHAVSMAAGMARAGLKPVFCVYSTFLQRAFDQVVHDVCLNDLPVVFGVDRAGIVGQDGKTHQGLYDMAYMRIPPNMVLAVPRDENELGQLLYTAINQDHPFTIRYPRGEGIGVGIDMELRNIQVGTAEIVREGKDICLAAVGPLVHTALSAALDLAQKGVEAQVVNVRFVKPIDPALIEELCEHFTDVVVLEEGTLLGGVGAAILEAISRKGLSRPRVHQASVGDIFLEHGGTGELRHTLGLDSEGIVERVQSILGGG</sequence>
<dbReference type="EC" id="2.2.1.7" evidence="6"/>
<feature type="domain" description="Transketolase-like pyrimidine-binding" evidence="13">
    <location>
        <begin position="318"/>
        <end position="482"/>
    </location>
</feature>
<evidence type="ECO:0000259" key="13">
    <source>
        <dbReference type="SMART" id="SM00861"/>
    </source>
</evidence>
<name>A0A0F9HHD0_9ZZZZ</name>
<dbReference type="GO" id="GO:0009228">
    <property type="term" value="P:thiamine biosynthetic process"/>
    <property type="evidence" value="ECO:0007669"/>
    <property type="project" value="UniProtKB-KW"/>
</dbReference>
<keyword evidence="11" id="KW-0786">Thiamine pyrophosphate</keyword>
<dbReference type="GO" id="GO:0008661">
    <property type="term" value="F:1-deoxy-D-xylulose-5-phosphate synthase activity"/>
    <property type="evidence" value="ECO:0007669"/>
    <property type="project" value="UniProtKB-EC"/>
</dbReference>
<evidence type="ECO:0000256" key="8">
    <source>
        <dbReference type="ARBA" id="ARBA00022723"/>
    </source>
</evidence>
<comment type="caution">
    <text evidence="14">The sequence shown here is derived from an EMBL/GenBank/DDBJ whole genome shotgun (WGS) entry which is preliminary data.</text>
</comment>
<evidence type="ECO:0000313" key="14">
    <source>
        <dbReference type="EMBL" id="KKM14517.1"/>
    </source>
</evidence>
<evidence type="ECO:0000256" key="2">
    <source>
        <dbReference type="ARBA" id="ARBA00001964"/>
    </source>
</evidence>
<dbReference type="AlphaFoldDB" id="A0A0F9HHD0"/>
<comment type="pathway">
    <text evidence="3">Metabolic intermediate biosynthesis; 1-deoxy-D-xylulose 5-phosphate biosynthesis; 1-deoxy-D-xylulose 5-phosphate from D-glyceraldehyde 3-phosphate and pyruvate: step 1/1.</text>
</comment>
<keyword evidence="7" id="KW-0808">Transferase</keyword>
<evidence type="ECO:0000256" key="1">
    <source>
        <dbReference type="ARBA" id="ARBA00001946"/>
    </source>
</evidence>
<dbReference type="CDD" id="cd07033">
    <property type="entry name" value="TPP_PYR_DXS_TK_like"/>
    <property type="match status" value="1"/>
</dbReference>
<evidence type="ECO:0000256" key="9">
    <source>
        <dbReference type="ARBA" id="ARBA00022842"/>
    </source>
</evidence>
<evidence type="ECO:0000256" key="10">
    <source>
        <dbReference type="ARBA" id="ARBA00022977"/>
    </source>
</evidence>
<dbReference type="PANTHER" id="PTHR43322">
    <property type="entry name" value="1-D-DEOXYXYLULOSE 5-PHOSPHATE SYNTHASE-RELATED"/>
    <property type="match status" value="1"/>
</dbReference>
<dbReference type="EMBL" id="LAZR01015128">
    <property type="protein sequence ID" value="KKM14517.1"/>
    <property type="molecule type" value="Genomic_DNA"/>
</dbReference>
<dbReference type="NCBIfam" id="TIGR00204">
    <property type="entry name" value="dxs"/>
    <property type="match status" value="1"/>
</dbReference>
<evidence type="ECO:0000256" key="6">
    <source>
        <dbReference type="ARBA" id="ARBA00013150"/>
    </source>
</evidence>
<keyword evidence="10" id="KW-0784">Thiamine biosynthesis</keyword>
<dbReference type="Gene3D" id="3.40.50.920">
    <property type="match status" value="1"/>
</dbReference>
<dbReference type="FunFam" id="3.40.50.970:FF:000005">
    <property type="entry name" value="1-deoxy-D-xylulose-5-phosphate synthase"/>
    <property type="match status" value="1"/>
</dbReference>
<dbReference type="SMART" id="SM00861">
    <property type="entry name" value="Transket_pyr"/>
    <property type="match status" value="1"/>
</dbReference>
<dbReference type="Pfam" id="PF02779">
    <property type="entry name" value="Transket_pyr"/>
    <property type="match status" value="1"/>
</dbReference>
<comment type="cofactor">
    <cofactor evidence="1">
        <name>Mg(2+)</name>
        <dbReference type="ChEBI" id="CHEBI:18420"/>
    </cofactor>
</comment>
<dbReference type="GO" id="GO:0016114">
    <property type="term" value="P:terpenoid biosynthetic process"/>
    <property type="evidence" value="ECO:0007669"/>
    <property type="project" value="InterPro"/>
</dbReference>
<dbReference type="GO" id="GO:0019288">
    <property type="term" value="P:isopentenyl diphosphate biosynthetic process, methylerythritol 4-phosphate pathway"/>
    <property type="evidence" value="ECO:0007669"/>
    <property type="project" value="TreeGrafter"/>
</dbReference>
<evidence type="ECO:0000256" key="3">
    <source>
        <dbReference type="ARBA" id="ARBA00004980"/>
    </source>
</evidence>
<dbReference type="Pfam" id="PF02780">
    <property type="entry name" value="Transketolase_C"/>
    <property type="match status" value="1"/>
</dbReference>
<evidence type="ECO:0000256" key="4">
    <source>
        <dbReference type="ARBA" id="ARBA00011081"/>
    </source>
</evidence>
<dbReference type="Gene3D" id="3.40.50.970">
    <property type="match status" value="2"/>
</dbReference>
<dbReference type="Pfam" id="PF13292">
    <property type="entry name" value="DXP_synthase_N"/>
    <property type="match status" value="1"/>
</dbReference>
<dbReference type="InterPro" id="IPR029061">
    <property type="entry name" value="THDP-binding"/>
</dbReference>
<dbReference type="PANTHER" id="PTHR43322:SF5">
    <property type="entry name" value="1-DEOXY-D-XYLULOSE-5-PHOSPHATE SYNTHASE, CHLOROPLASTIC"/>
    <property type="match status" value="1"/>
</dbReference>
<dbReference type="UniPathway" id="UPA00064">
    <property type="reaction ID" value="UER00091"/>
</dbReference>
<comment type="subunit">
    <text evidence="5">Homodimer.</text>
</comment>
<dbReference type="PROSITE" id="PS00801">
    <property type="entry name" value="TRANSKETOLASE_1"/>
    <property type="match status" value="1"/>
</dbReference>
<dbReference type="InterPro" id="IPR005475">
    <property type="entry name" value="Transketolase-like_Pyr-bd"/>
</dbReference>
<evidence type="ECO:0000256" key="12">
    <source>
        <dbReference type="ARBA" id="ARBA00023229"/>
    </source>
</evidence>
<dbReference type="InterPro" id="IPR005477">
    <property type="entry name" value="Dxylulose-5-P_synthase"/>
</dbReference>
<dbReference type="GO" id="GO:0005829">
    <property type="term" value="C:cytosol"/>
    <property type="evidence" value="ECO:0007669"/>
    <property type="project" value="TreeGrafter"/>
</dbReference>
<dbReference type="SUPFAM" id="SSF52518">
    <property type="entry name" value="Thiamin diphosphate-binding fold (THDP-binding)"/>
    <property type="match status" value="2"/>
</dbReference>
<keyword evidence="12" id="KW-0414">Isoprene biosynthesis</keyword>
<keyword evidence="9" id="KW-0460">Magnesium</keyword>
<organism evidence="14">
    <name type="scientific">marine sediment metagenome</name>
    <dbReference type="NCBI Taxonomy" id="412755"/>
    <lineage>
        <taxon>unclassified sequences</taxon>
        <taxon>metagenomes</taxon>
        <taxon>ecological metagenomes</taxon>
    </lineage>
</organism>
<dbReference type="CDD" id="cd02007">
    <property type="entry name" value="TPP_DXS"/>
    <property type="match status" value="1"/>
</dbReference>
<comment type="similarity">
    <text evidence="4">Belongs to the transketolase family. DXPS subfamily.</text>
</comment>
<evidence type="ECO:0000256" key="7">
    <source>
        <dbReference type="ARBA" id="ARBA00022679"/>
    </source>
</evidence>